<dbReference type="PANTHER" id="PTHR46401">
    <property type="entry name" value="GLYCOSYLTRANSFERASE WBBK-RELATED"/>
    <property type="match status" value="1"/>
</dbReference>
<protein>
    <submittedName>
        <fullName evidence="2">Glycosyltransferase family 1 protein</fullName>
    </submittedName>
</protein>
<dbReference type="SUPFAM" id="SSF53756">
    <property type="entry name" value="UDP-Glycosyltransferase/glycogen phosphorylase"/>
    <property type="match status" value="1"/>
</dbReference>
<dbReference type="GO" id="GO:0016757">
    <property type="term" value="F:glycosyltransferase activity"/>
    <property type="evidence" value="ECO:0007669"/>
    <property type="project" value="InterPro"/>
</dbReference>
<dbReference type="OrthoDB" id="9790710at2"/>
<gene>
    <name evidence="2" type="ORF">EOD43_14460</name>
</gene>
<keyword evidence="3" id="KW-1185">Reference proteome</keyword>
<dbReference type="CDD" id="cd03809">
    <property type="entry name" value="GT4_MtfB-like"/>
    <property type="match status" value="1"/>
</dbReference>
<reference evidence="2 3" key="1">
    <citation type="submission" date="2019-01" db="EMBL/GenBank/DDBJ databases">
        <authorList>
            <person name="Chen W.-M."/>
        </authorList>
    </citation>
    <scope>NUCLEOTIDE SEQUENCE [LARGE SCALE GENOMIC DNA]</scope>
    <source>
        <strain evidence="2 3">CCP-7</strain>
    </source>
</reference>
<evidence type="ECO:0000313" key="2">
    <source>
        <dbReference type="EMBL" id="RVT94955.1"/>
    </source>
</evidence>
<keyword evidence="2" id="KW-0808">Transferase</keyword>
<dbReference type="PANTHER" id="PTHR46401:SF9">
    <property type="entry name" value="MANNOSYLTRANSFERASE A"/>
    <property type="match status" value="1"/>
</dbReference>
<accession>A0A437MBF5</accession>
<dbReference type="AlphaFoldDB" id="A0A437MBF5"/>
<dbReference type="Proteomes" id="UP000282971">
    <property type="component" value="Unassembled WGS sequence"/>
</dbReference>
<evidence type="ECO:0000259" key="1">
    <source>
        <dbReference type="Pfam" id="PF00534"/>
    </source>
</evidence>
<feature type="domain" description="Glycosyl transferase family 1" evidence="1">
    <location>
        <begin position="236"/>
        <end position="355"/>
    </location>
</feature>
<organism evidence="2 3">
    <name type="scientific">Sphingomonas crocodyli</name>
    <dbReference type="NCBI Taxonomy" id="1979270"/>
    <lineage>
        <taxon>Bacteria</taxon>
        <taxon>Pseudomonadati</taxon>
        <taxon>Pseudomonadota</taxon>
        <taxon>Alphaproteobacteria</taxon>
        <taxon>Sphingomonadales</taxon>
        <taxon>Sphingomonadaceae</taxon>
        <taxon>Sphingomonas</taxon>
    </lineage>
</organism>
<sequence length="420" mass="47297">MPNMAVGMTRAATAIDLPPDIELILDISRLLSRVLHPMPTGVDRVELAYVRGLQARLGDRLCYGATNPLGFYGRIESRIAEAFFDDLEWRWQGGKKRRWTRIEAIRQIIRMWPRPIRKPKRQHSRYLIQASPSHLDKRDRVATKVAREQAHFVCTVFDLIPIEYPEYARPDGRSIHLARVETMAALADGLVTISASVAQSIEPYVMASGRRPIMRPILLGVDLPETLIPPTLDVPAPYFVFISTIEPRKNHLLLLHAWRRMVEQHGAENVPHLVIVGRRGWENENIVDMLERCETIAGNVTELSGLSDDALFPLLAGARALLFPSFAEGFGMPVAEALSLGTPVICSDIPALREAGQDIPDYLDPLDGPGWINAVLDYAKEDSPRRAAQLERMKDWRTPTWDAHIDGVLDLIAELERTRP</sequence>
<dbReference type="Gene3D" id="3.40.50.2000">
    <property type="entry name" value="Glycogen Phosphorylase B"/>
    <property type="match status" value="1"/>
</dbReference>
<dbReference type="EMBL" id="SACN01000001">
    <property type="protein sequence ID" value="RVT94955.1"/>
    <property type="molecule type" value="Genomic_DNA"/>
</dbReference>
<dbReference type="InterPro" id="IPR001296">
    <property type="entry name" value="Glyco_trans_1"/>
</dbReference>
<evidence type="ECO:0000313" key="3">
    <source>
        <dbReference type="Proteomes" id="UP000282971"/>
    </source>
</evidence>
<comment type="caution">
    <text evidence="2">The sequence shown here is derived from an EMBL/GenBank/DDBJ whole genome shotgun (WGS) entry which is preliminary data.</text>
</comment>
<name>A0A437MBF5_9SPHN</name>
<dbReference type="Pfam" id="PF00534">
    <property type="entry name" value="Glycos_transf_1"/>
    <property type="match status" value="1"/>
</dbReference>
<proteinExistence type="predicted"/>